<comment type="caution">
    <text evidence="7">The sequence shown here is derived from an EMBL/GenBank/DDBJ whole genome shotgun (WGS) entry which is preliminary data.</text>
</comment>
<feature type="region of interest" description="Disordered" evidence="5">
    <location>
        <begin position="42"/>
        <end position="87"/>
    </location>
</feature>
<dbReference type="SMART" id="SM00584">
    <property type="entry name" value="TLDc"/>
    <property type="match status" value="1"/>
</dbReference>
<keyword evidence="8" id="KW-1185">Reference proteome</keyword>
<feature type="compositionally biased region" description="Gly residues" evidence="5">
    <location>
        <begin position="449"/>
        <end position="462"/>
    </location>
</feature>
<feature type="compositionally biased region" description="Low complexity" evidence="5">
    <location>
        <begin position="75"/>
        <end position="87"/>
    </location>
</feature>
<feature type="domain" description="TLDc" evidence="6">
    <location>
        <begin position="130"/>
        <end position="300"/>
    </location>
</feature>
<dbReference type="Proteomes" id="UP001189429">
    <property type="component" value="Unassembled WGS sequence"/>
</dbReference>
<feature type="region of interest" description="Disordered" evidence="5">
    <location>
        <begin position="313"/>
        <end position="396"/>
    </location>
</feature>
<dbReference type="EMBL" id="CAUYUJ010005058">
    <property type="protein sequence ID" value="CAK0812106.1"/>
    <property type="molecule type" value="Genomic_DNA"/>
</dbReference>
<name>A0ABN9R091_9DINO</name>
<feature type="compositionally biased region" description="Basic and acidic residues" evidence="5">
    <location>
        <begin position="379"/>
        <end position="396"/>
    </location>
</feature>
<evidence type="ECO:0000313" key="7">
    <source>
        <dbReference type="EMBL" id="CAK0812106.1"/>
    </source>
</evidence>
<dbReference type="InterPro" id="IPR006571">
    <property type="entry name" value="TLDc_dom"/>
</dbReference>
<protein>
    <recommendedName>
        <fullName evidence="4">Oxidation resistance protein 1</fullName>
    </recommendedName>
</protein>
<evidence type="ECO:0000259" key="6">
    <source>
        <dbReference type="PROSITE" id="PS51886"/>
    </source>
</evidence>
<dbReference type="PANTHER" id="PTHR23354:SF62">
    <property type="entry name" value="MUSTARD, ISOFORM V"/>
    <property type="match status" value="1"/>
</dbReference>
<dbReference type="PANTHER" id="PTHR23354">
    <property type="entry name" value="NUCLEOLAR PROTEIN 7/ESTROGEN RECEPTOR COACTIVATOR-RELATED"/>
    <property type="match status" value="1"/>
</dbReference>
<feature type="region of interest" description="Disordered" evidence="5">
    <location>
        <begin position="449"/>
        <end position="476"/>
    </location>
</feature>
<sequence>MGNALESLNDITEHGNSWEAQRAALSAAKDVLGPTVPLFPQLVVQRPAGPRRTSRHSDDQEDRSAQQPQDPQPETPGSSSTAPPASAQACFHKPAQMVLDAGISAKDRAGRNQRALWTPLQQCASLRDAVLLTEARLAQLHPHLPLGVRFATCWKLIYCPRVHGVSLQTFYRQSQAWPGETLLLVEDTDGVVFGGFGSHTWTIQSRLHFGTSESFVFTFGGAAAPEPGGAACSEPARPPAELQVHPWAGGNQHFMFADSRGFGMGGGLGYAFWIGRDLLVGSSAASQRLALRGRSLRARTSWCGGWSVGPSTTMRLRSASTRTGRAARRCRGPRRRSWSASPRTLLLRRPTGPLRRRGGGPGGRRSCASRPPTRSASRPSREPTRGRPLSEGKSRRLPLELHRVGFACGPLAVGTAAACVEESGARLAREAPRPRRVVARPLGARFSPAGGGAALPGGGGGRTLDAPRTAAAAHRC</sequence>
<feature type="compositionally biased region" description="Low complexity" evidence="5">
    <location>
        <begin position="338"/>
        <end position="353"/>
    </location>
</feature>
<reference evidence="7" key="1">
    <citation type="submission" date="2023-10" db="EMBL/GenBank/DDBJ databases">
        <authorList>
            <person name="Chen Y."/>
            <person name="Shah S."/>
            <person name="Dougan E. K."/>
            <person name="Thang M."/>
            <person name="Chan C."/>
        </authorList>
    </citation>
    <scope>NUCLEOTIDE SEQUENCE [LARGE SCALE GENOMIC DNA]</scope>
</reference>
<proteinExistence type="inferred from homology"/>
<evidence type="ECO:0000256" key="5">
    <source>
        <dbReference type="SAM" id="MobiDB-lite"/>
    </source>
</evidence>
<comment type="subcellular location">
    <subcellularLocation>
        <location evidence="1">Mitochondrion</location>
    </subcellularLocation>
</comment>
<comment type="similarity">
    <text evidence="2">Belongs to the OXR1 family.</text>
</comment>
<accession>A0ABN9R091</accession>
<keyword evidence="3" id="KW-0496">Mitochondrion</keyword>
<organism evidence="7 8">
    <name type="scientific">Prorocentrum cordatum</name>
    <dbReference type="NCBI Taxonomy" id="2364126"/>
    <lineage>
        <taxon>Eukaryota</taxon>
        <taxon>Sar</taxon>
        <taxon>Alveolata</taxon>
        <taxon>Dinophyceae</taxon>
        <taxon>Prorocentrales</taxon>
        <taxon>Prorocentraceae</taxon>
        <taxon>Prorocentrum</taxon>
    </lineage>
</organism>
<feature type="compositionally biased region" description="Low complexity" evidence="5">
    <location>
        <begin position="315"/>
        <end position="324"/>
    </location>
</feature>
<evidence type="ECO:0000256" key="1">
    <source>
        <dbReference type="ARBA" id="ARBA00004173"/>
    </source>
</evidence>
<evidence type="ECO:0000313" key="8">
    <source>
        <dbReference type="Proteomes" id="UP001189429"/>
    </source>
</evidence>
<evidence type="ECO:0000256" key="2">
    <source>
        <dbReference type="ARBA" id="ARBA00009540"/>
    </source>
</evidence>
<evidence type="ECO:0000256" key="3">
    <source>
        <dbReference type="ARBA" id="ARBA00023128"/>
    </source>
</evidence>
<gene>
    <name evidence="7" type="ORF">PCOR1329_LOCUS16484</name>
</gene>
<dbReference type="Pfam" id="PF07534">
    <property type="entry name" value="TLD"/>
    <property type="match status" value="1"/>
</dbReference>
<feature type="compositionally biased region" description="Basic residues" evidence="5">
    <location>
        <begin position="325"/>
        <end position="337"/>
    </location>
</feature>
<dbReference type="PROSITE" id="PS51886">
    <property type="entry name" value="TLDC"/>
    <property type="match status" value="1"/>
</dbReference>
<feature type="compositionally biased region" description="Basic and acidic residues" evidence="5">
    <location>
        <begin position="55"/>
        <end position="64"/>
    </location>
</feature>
<feature type="compositionally biased region" description="Low complexity" evidence="5">
    <location>
        <begin position="364"/>
        <end position="378"/>
    </location>
</feature>
<evidence type="ECO:0000256" key="4">
    <source>
        <dbReference type="ARBA" id="ARBA00040604"/>
    </source>
</evidence>